<feature type="non-terminal residue" evidence="1">
    <location>
        <position position="1"/>
    </location>
</feature>
<organism evidence="1">
    <name type="scientific">marine sediment metagenome</name>
    <dbReference type="NCBI Taxonomy" id="412755"/>
    <lineage>
        <taxon>unclassified sequences</taxon>
        <taxon>metagenomes</taxon>
        <taxon>ecological metagenomes</taxon>
    </lineage>
</organism>
<name>X1CIJ1_9ZZZZ</name>
<accession>X1CIJ1</accession>
<comment type="caution">
    <text evidence="1">The sequence shown here is derived from an EMBL/GenBank/DDBJ whole genome shotgun (WGS) entry which is preliminary data.</text>
</comment>
<dbReference type="AlphaFoldDB" id="X1CIJ1"/>
<evidence type="ECO:0000313" key="1">
    <source>
        <dbReference type="EMBL" id="GAG84066.1"/>
    </source>
</evidence>
<dbReference type="EMBL" id="BART01016622">
    <property type="protein sequence ID" value="GAG84066.1"/>
    <property type="molecule type" value="Genomic_DNA"/>
</dbReference>
<sequence>EKKSEKKEVLDKESNKKRQIKEILKEMKKEADIE</sequence>
<protein>
    <submittedName>
        <fullName evidence="1">Uncharacterized protein</fullName>
    </submittedName>
</protein>
<gene>
    <name evidence="1" type="ORF">S01H4_31911</name>
</gene>
<reference evidence="1" key="1">
    <citation type="journal article" date="2014" name="Front. Microbiol.">
        <title>High frequency of phylogenetically diverse reductive dehalogenase-homologous genes in deep subseafloor sedimentary metagenomes.</title>
        <authorList>
            <person name="Kawai M."/>
            <person name="Futagami T."/>
            <person name="Toyoda A."/>
            <person name="Takaki Y."/>
            <person name="Nishi S."/>
            <person name="Hori S."/>
            <person name="Arai W."/>
            <person name="Tsubouchi T."/>
            <person name="Morono Y."/>
            <person name="Uchiyama I."/>
            <person name="Ito T."/>
            <person name="Fujiyama A."/>
            <person name="Inagaki F."/>
            <person name="Takami H."/>
        </authorList>
    </citation>
    <scope>NUCLEOTIDE SEQUENCE</scope>
    <source>
        <strain evidence="1">Expedition CK06-06</strain>
    </source>
</reference>
<proteinExistence type="predicted"/>